<dbReference type="InterPro" id="IPR001509">
    <property type="entry name" value="Epimerase_deHydtase"/>
</dbReference>
<keyword evidence="2" id="KW-0812">Transmembrane</keyword>
<gene>
    <name evidence="4" type="ORF">FJTKL_12062</name>
</gene>
<feature type="transmembrane region" description="Helical" evidence="2">
    <location>
        <begin position="743"/>
        <end position="761"/>
    </location>
</feature>
<accession>A0ABR4FB24</accession>
<evidence type="ECO:0000259" key="3">
    <source>
        <dbReference type="Pfam" id="PF01370"/>
    </source>
</evidence>
<evidence type="ECO:0000313" key="4">
    <source>
        <dbReference type="EMBL" id="KAL2291902.1"/>
    </source>
</evidence>
<evidence type="ECO:0000256" key="1">
    <source>
        <dbReference type="SAM" id="MobiDB-lite"/>
    </source>
</evidence>
<dbReference type="PANTHER" id="PTHR34391">
    <property type="entry name" value="UPF0658 GOLGI APPARATUS MEMBRANE PROTEIN C1952.10C-RELATED"/>
    <property type="match status" value="1"/>
</dbReference>
<name>A0ABR4FB24_9PEZI</name>
<dbReference type="Gene3D" id="3.90.25.10">
    <property type="entry name" value="UDP-galactose 4-epimerase, domain 1"/>
    <property type="match status" value="1"/>
</dbReference>
<dbReference type="InterPro" id="IPR036291">
    <property type="entry name" value="NAD(P)-bd_dom_sf"/>
</dbReference>
<feature type="transmembrane region" description="Helical" evidence="2">
    <location>
        <begin position="546"/>
        <end position="565"/>
    </location>
</feature>
<evidence type="ECO:0000256" key="2">
    <source>
        <dbReference type="SAM" id="Phobius"/>
    </source>
</evidence>
<protein>
    <recommendedName>
        <fullName evidence="3">NAD-dependent epimerase/dehydratase domain-containing protein</fullName>
    </recommendedName>
</protein>
<dbReference type="EMBL" id="JBAWTH010000005">
    <property type="protein sequence ID" value="KAL2291902.1"/>
    <property type="molecule type" value="Genomic_DNA"/>
</dbReference>
<keyword evidence="5" id="KW-1185">Reference proteome</keyword>
<feature type="region of interest" description="Disordered" evidence="1">
    <location>
        <begin position="368"/>
        <end position="403"/>
    </location>
</feature>
<dbReference type="Pfam" id="PF01370">
    <property type="entry name" value="Epimerase"/>
    <property type="match status" value="1"/>
</dbReference>
<feature type="transmembrane region" description="Helical" evidence="2">
    <location>
        <begin position="717"/>
        <end position="736"/>
    </location>
</feature>
<dbReference type="Proteomes" id="UP001600888">
    <property type="component" value="Unassembled WGS sequence"/>
</dbReference>
<feature type="transmembrane region" description="Helical" evidence="2">
    <location>
        <begin position="781"/>
        <end position="802"/>
    </location>
</feature>
<feature type="compositionally biased region" description="Pro residues" evidence="1">
    <location>
        <begin position="375"/>
        <end position="384"/>
    </location>
</feature>
<reference evidence="4 5" key="1">
    <citation type="submission" date="2024-03" db="EMBL/GenBank/DDBJ databases">
        <title>A high-quality draft genome sequence of Diaporthe vaccinii, a causative agent of upright dieback and viscid rot disease in cranberry plants.</title>
        <authorList>
            <person name="Sarrasin M."/>
            <person name="Lang B.F."/>
            <person name="Burger G."/>
        </authorList>
    </citation>
    <scope>NUCLEOTIDE SEQUENCE [LARGE SCALE GENOMIC DNA]</scope>
    <source>
        <strain evidence="4 5">IS7</strain>
    </source>
</reference>
<keyword evidence="2" id="KW-1133">Transmembrane helix</keyword>
<dbReference type="SUPFAM" id="SSF51735">
    <property type="entry name" value="NAD(P)-binding Rossmann-fold domains"/>
    <property type="match status" value="1"/>
</dbReference>
<comment type="caution">
    <text evidence="4">The sequence shown here is derived from an EMBL/GenBank/DDBJ whole genome shotgun (WGS) entry which is preliminary data.</text>
</comment>
<feature type="region of interest" description="Disordered" evidence="1">
    <location>
        <begin position="308"/>
        <end position="348"/>
    </location>
</feature>
<organism evidence="4 5">
    <name type="scientific">Diaporthe vaccinii</name>
    <dbReference type="NCBI Taxonomy" id="105482"/>
    <lineage>
        <taxon>Eukaryota</taxon>
        <taxon>Fungi</taxon>
        <taxon>Dikarya</taxon>
        <taxon>Ascomycota</taxon>
        <taxon>Pezizomycotina</taxon>
        <taxon>Sordariomycetes</taxon>
        <taxon>Sordariomycetidae</taxon>
        <taxon>Diaporthales</taxon>
        <taxon>Diaporthaceae</taxon>
        <taxon>Diaporthe</taxon>
        <taxon>Diaporthe eres species complex</taxon>
    </lineage>
</organism>
<feature type="transmembrane region" description="Helical" evidence="2">
    <location>
        <begin position="577"/>
        <end position="595"/>
    </location>
</feature>
<evidence type="ECO:0000313" key="5">
    <source>
        <dbReference type="Proteomes" id="UP001600888"/>
    </source>
</evidence>
<feature type="transmembrane region" description="Helical" evidence="2">
    <location>
        <begin position="636"/>
        <end position="659"/>
    </location>
</feature>
<dbReference type="InterPro" id="IPR040410">
    <property type="entry name" value="UPF0658_Golgi"/>
</dbReference>
<feature type="domain" description="NAD-dependent epimerase/dehydratase" evidence="3">
    <location>
        <begin position="5"/>
        <end position="75"/>
    </location>
</feature>
<proteinExistence type="predicted"/>
<feature type="transmembrane region" description="Helical" evidence="2">
    <location>
        <begin position="685"/>
        <end position="711"/>
    </location>
</feature>
<dbReference type="PANTHER" id="PTHR34391:SF1">
    <property type="entry name" value="UPF0658 GOLGI APPARATUS MEMBRANE PROTEIN C1952.10C-RELATED"/>
    <property type="match status" value="1"/>
</dbReference>
<sequence length="847" mass="93701">MVNVAIAGGTGAVGRTLVEVLASQDKHHAIILTRKDSSKEENSLAPVFNVDHSDIGALKSFLEEHNVHAVISAFGIMATSLATSQLNLIKAAGAGVAILPPLEHYFTSLKALEATSLEWAVVHNGTFLDYFAPPSLKTHHPYSVLVVDMEHNAAGIPGDGNEPVTLTYTFDVARFVVAALDLGAWPRELRVVGDELTFNELVAIAEEVKGVKFEVAYDGVEKLRESQITELAGHAASCDKFPRERLQWFLAIFELWMATGRGRVPREGTLNEMIPEIKPLTAREMVESKPARTLNPGPVDLRLSACGRRAASHPPPSHPWVLGTPQHTIPTEKRARTRAHQPPHSIALSPDSTLRAFFPFRYSSIINHHHHPHSHPPTQPPTPPHHLAGGGPNRDPHFSSPLLQPTATLSAHRQPRHFQSFSPKITIQETIAAAPLTPLKESTRLPALAFRTESRRNLLPADPGFSQAFQEGGYFHREGIAPSSRASMKRNSLDFMAGPWPKAFMAAASLQAIVCLAFESYTFAMFQTHLLDISHTDDETEAQYKTIPTFLTLFIFGFLYELLLVYDALRLKNTIQIIGICIANLALLVYTAIQIDQIHDALTLLGQNNGLDGGYTNEKGVVITPQQALWDEVQGFLIAIPIILAVGTIVMSFIAWKLYQVFAWDILKQIGADYRMKKRFLHYQVYIALLKFDFFFFLGFTVQFIVIVTGYTDTEMYLTAAAVPITIIILLAAAYFTRHENKIGTVCVIVCYVGALAYFIFKLVRIYQPSHAAFYMPVRKSLTAFAVLAIMLLICTITNAFYCMNNFGAGLKTHLLKKKPSEEKGDGGSSVDMHALKPSVPTRMTID</sequence>
<keyword evidence="2" id="KW-0472">Membrane</keyword>
<dbReference type="Gene3D" id="3.40.50.720">
    <property type="entry name" value="NAD(P)-binding Rossmann-like Domain"/>
    <property type="match status" value="1"/>
</dbReference>